<dbReference type="Pfam" id="PF07980">
    <property type="entry name" value="SusD_RagB"/>
    <property type="match status" value="1"/>
</dbReference>
<dbReference type="Gene3D" id="1.25.40.390">
    <property type="match status" value="1"/>
</dbReference>
<evidence type="ECO:0000313" key="9">
    <source>
        <dbReference type="Proteomes" id="UP000782117"/>
    </source>
</evidence>
<dbReference type="InterPro" id="IPR011990">
    <property type="entry name" value="TPR-like_helical_dom_sf"/>
</dbReference>
<dbReference type="InterPro" id="IPR012944">
    <property type="entry name" value="SusD_RagB_dom"/>
</dbReference>
<comment type="similarity">
    <text evidence="2">Belongs to the SusD family.</text>
</comment>
<evidence type="ECO:0000256" key="4">
    <source>
        <dbReference type="ARBA" id="ARBA00023136"/>
    </source>
</evidence>
<dbReference type="EMBL" id="JACJKJ010000004">
    <property type="protein sequence ID" value="MBM6805827.1"/>
    <property type="molecule type" value="Genomic_DNA"/>
</dbReference>
<protein>
    <submittedName>
        <fullName evidence="8">RagB/SusD family nutrient uptake outer membrane protein</fullName>
    </submittedName>
</protein>
<dbReference type="Proteomes" id="UP000782117">
    <property type="component" value="Unassembled WGS sequence"/>
</dbReference>
<evidence type="ECO:0000256" key="2">
    <source>
        <dbReference type="ARBA" id="ARBA00006275"/>
    </source>
</evidence>
<dbReference type="CDD" id="cd08977">
    <property type="entry name" value="SusD"/>
    <property type="match status" value="1"/>
</dbReference>
<keyword evidence="5" id="KW-0998">Cell outer membrane</keyword>
<dbReference type="PROSITE" id="PS51257">
    <property type="entry name" value="PROKAR_LIPOPROTEIN"/>
    <property type="match status" value="1"/>
</dbReference>
<comment type="caution">
    <text evidence="8">The sequence shown here is derived from an EMBL/GenBank/DDBJ whole genome shotgun (WGS) entry which is preliminary data.</text>
</comment>
<proteinExistence type="inferred from homology"/>
<reference evidence="8 9" key="1">
    <citation type="journal article" date="2021" name="Sci. Rep.">
        <title>The distribution of antibiotic resistance genes in chicken gut microbiota commensals.</title>
        <authorList>
            <person name="Juricova H."/>
            <person name="Matiasovicova J."/>
            <person name="Kubasova T."/>
            <person name="Cejkova D."/>
            <person name="Rychlik I."/>
        </authorList>
    </citation>
    <scope>NUCLEOTIDE SEQUENCE [LARGE SCALE GENOMIC DNA]</scope>
    <source>
        <strain evidence="8 9">An768</strain>
    </source>
</reference>
<organism evidence="8 9">
    <name type="scientific">Bacteroides caecicola</name>
    <dbReference type="NCBI Taxonomy" id="1462569"/>
    <lineage>
        <taxon>Bacteria</taxon>
        <taxon>Pseudomonadati</taxon>
        <taxon>Bacteroidota</taxon>
        <taxon>Bacteroidia</taxon>
        <taxon>Bacteroidales</taxon>
        <taxon>Bacteroidaceae</taxon>
        <taxon>Bacteroides</taxon>
    </lineage>
</organism>
<feature type="domain" description="SusD-like N-terminal" evidence="7">
    <location>
        <begin position="42"/>
        <end position="220"/>
    </location>
</feature>
<dbReference type="RefSeq" id="WP_178257085.1">
    <property type="nucleotide sequence ID" value="NZ_JACJKJ010000004.1"/>
</dbReference>
<evidence type="ECO:0000256" key="5">
    <source>
        <dbReference type="ARBA" id="ARBA00023237"/>
    </source>
</evidence>
<evidence type="ECO:0000313" key="8">
    <source>
        <dbReference type="EMBL" id="MBM6805827.1"/>
    </source>
</evidence>
<keyword evidence="9" id="KW-1185">Reference proteome</keyword>
<gene>
    <name evidence="8" type="ORF">H6A24_04840</name>
</gene>
<keyword evidence="4" id="KW-0472">Membrane</keyword>
<dbReference type="Pfam" id="PF14322">
    <property type="entry name" value="SusD-like_3"/>
    <property type="match status" value="1"/>
</dbReference>
<evidence type="ECO:0000256" key="1">
    <source>
        <dbReference type="ARBA" id="ARBA00004442"/>
    </source>
</evidence>
<comment type="subcellular location">
    <subcellularLocation>
        <location evidence="1">Cell outer membrane</location>
    </subcellularLocation>
</comment>
<evidence type="ECO:0000256" key="3">
    <source>
        <dbReference type="ARBA" id="ARBA00022729"/>
    </source>
</evidence>
<accession>A0ABS2F6F1</accession>
<evidence type="ECO:0000259" key="6">
    <source>
        <dbReference type="Pfam" id="PF07980"/>
    </source>
</evidence>
<sequence length="572" mass="66281">MKTKIFKTIGLGALIASVGACDILDVEPLDTYTKEDVFTDVSLLQSYVHRNYNLPQTGWDQSALRFSCDETYNNFNWQSSYTVLEGSVTPDQLGNLDIWSAYYENIKNCNIFFENMDYVNQVDEPERSYLIGEETFFRAFYYMSLVNRYGGVPIITKSYNLEDTDEMMDVKRASYKECVDSIITWFDRAADYLPEQYSDDADFGRATSIAAKAMKSRMLLYAASPLWASESGRTYQEAADAAKEVIDLCLANGMDLDPDYGGMFLNPESQEIIFERLYDQEHGHYFDWDNSPNGYGGYSGTCITQEMVDSYELPGRTFPDRTWYTTGDSTDVNPWQNRDPRFYASVLCDGQEFRGREVAFYVQETENEKTHKIEVVSGGIDSEFGNQNWNYSKSHYTIRKFMDETLRVAWTDKGSQPWIYCRLGEIYLNYAEASYFAGDEETARKYLNLIRQRARNYGVQYLEQDIPDMLPDITASGDELFEAIQQERKVELAFEEHRFFDVRRWKNAEENQVGQFHGIRILKKLNGVKNYKIIELGKVRSFIAPNHYLVPIPNYERRKNSALEQNPGYSDL</sequence>
<name>A0ABS2F6F1_9BACE</name>
<dbReference type="SUPFAM" id="SSF48452">
    <property type="entry name" value="TPR-like"/>
    <property type="match status" value="1"/>
</dbReference>
<keyword evidence="3" id="KW-0732">Signal</keyword>
<evidence type="ECO:0000259" key="7">
    <source>
        <dbReference type="Pfam" id="PF14322"/>
    </source>
</evidence>
<feature type="domain" description="RagB/SusD" evidence="6">
    <location>
        <begin position="286"/>
        <end position="569"/>
    </location>
</feature>
<dbReference type="InterPro" id="IPR033985">
    <property type="entry name" value="SusD-like_N"/>
</dbReference>